<dbReference type="InterPro" id="IPR007717">
    <property type="entry name" value="NPL4_C"/>
</dbReference>
<keyword evidence="6" id="KW-0653">Protein transport</keyword>
<evidence type="ECO:0000313" key="10">
    <source>
        <dbReference type="EMBL" id="PSS27790.1"/>
    </source>
</evidence>
<sequence length="638" mass="71035">MLLRFRGPDGTFRIPVEPSDTFRKLGEKLSEVLPDTVDYNTLTLSNRPAGGETKLLKDIANFEVSRIGMQHGDIVFINYKTRDALSNGDSNGATTASHPLSSTNRLNGAAILPNEDLPIDPPPISSPSEKIKNPWEVVKQSALDDRLDKQDGKIPRKRDPKMCRHGEKGMCDYCMPLEPFDAKYLADRKIKNLSFHSYLRKINSATNKPELGSSFMPPLTEPYYRVKRDCPSGHPQWPEGICTKCQPSAITLQPQSFRMVDHVEFADASIINNLLDFWRVSGAQRLGYLYGRYTEYTEVPLGIKAVVEAIYEPPQIDEVDGITLNEWENEKDVDEVARLCGLEKVGVIWTDLLDAGAGDGSVVCKRHIDSYYLSSLEIAFAARLQAQHPKPTKWSDTGRFGSNFVTCVISGDESGQVSISAYQVSNSAVEMVRADIVEPSADPGVMIVRGEDDDGQPSRTRYIPEVFYRKINEYGAQVQENAKPSFPVEYLLVTLTHGFPSDPKPMFMAKPPGFPIENREYIGQTQELQKVGERLGIDSSGALKRSSEGILALSDFHLLCFLHGFNFFNKDEERLLCKVATQHDLADGYALLETNGWATLLAILQSTGERPPKRPSPDSGDGSSTEHITKKVGRVRLE</sequence>
<keyword evidence="6" id="KW-0811">Translocation</keyword>
<dbReference type="FunCoup" id="A0A2T3BEE2">
    <property type="interactions" value="930"/>
</dbReference>
<evidence type="ECO:0000259" key="9">
    <source>
        <dbReference type="PROSITE" id="PS50249"/>
    </source>
</evidence>
<dbReference type="PIRSF" id="PIRSF010052">
    <property type="entry name" value="Polyub_prc_Npl4"/>
    <property type="match status" value="1"/>
</dbReference>
<feature type="region of interest" description="Disordered" evidence="8">
    <location>
        <begin position="606"/>
        <end position="638"/>
    </location>
</feature>
<evidence type="ECO:0000256" key="4">
    <source>
        <dbReference type="ARBA" id="ARBA00019709"/>
    </source>
</evidence>
<dbReference type="STRING" id="857342.A0A2T3BEE2"/>
<dbReference type="AlphaFoldDB" id="A0A2T3BEE2"/>
<dbReference type="PROSITE" id="PS50249">
    <property type="entry name" value="MPN"/>
    <property type="match status" value="1"/>
</dbReference>
<dbReference type="GO" id="GO:0043130">
    <property type="term" value="F:ubiquitin binding"/>
    <property type="evidence" value="ECO:0007669"/>
    <property type="project" value="TreeGrafter"/>
</dbReference>
<dbReference type="InterPro" id="IPR037518">
    <property type="entry name" value="MPN"/>
</dbReference>
<comment type="similarity">
    <text evidence="3">Belongs to the NPL4 family.</text>
</comment>
<dbReference type="SUPFAM" id="SSF54236">
    <property type="entry name" value="Ubiquitin-like"/>
    <property type="match status" value="1"/>
</dbReference>
<dbReference type="CDD" id="cd08061">
    <property type="entry name" value="MPN_NPL4"/>
    <property type="match status" value="1"/>
</dbReference>
<organism evidence="10 11">
    <name type="scientific">Amorphotheca resinae ATCC 22711</name>
    <dbReference type="NCBI Taxonomy" id="857342"/>
    <lineage>
        <taxon>Eukaryota</taxon>
        <taxon>Fungi</taxon>
        <taxon>Dikarya</taxon>
        <taxon>Ascomycota</taxon>
        <taxon>Pezizomycotina</taxon>
        <taxon>Leotiomycetes</taxon>
        <taxon>Helotiales</taxon>
        <taxon>Amorphothecaceae</taxon>
        <taxon>Amorphotheca</taxon>
    </lineage>
</organism>
<dbReference type="InterPro" id="IPR007716">
    <property type="entry name" value="NPL4_Zn-bd_put"/>
</dbReference>
<evidence type="ECO:0000313" key="11">
    <source>
        <dbReference type="Proteomes" id="UP000241818"/>
    </source>
</evidence>
<dbReference type="PANTHER" id="PTHR12710:SF0">
    <property type="entry name" value="NUCLEAR PROTEIN LOCALIZATION PROTEIN 4 HOMOLOG"/>
    <property type="match status" value="1"/>
</dbReference>
<gene>
    <name evidence="10" type="ORF">M430DRAFT_112925</name>
</gene>
<dbReference type="InterPro" id="IPR029071">
    <property type="entry name" value="Ubiquitin-like_domsf"/>
</dbReference>
<proteinExistence type="inferred from homology"/>
<dbReference type="GO" id="GO:0006511">
    <property type="term" value="P:ubiquitin-dependent protein catabolic process"/>
    <property type="evidence" value="ECO:0007669"/>
    <property type="project" value="InterPro"/>
</dbReference>
<dbReference type="Pfam" id="PF05021">
    <property type="entry name" value="NPL4"/>
    <property type="match status" value="1"/>
</dbReference>
<dbReference type="CDD" id="cd17055">
    <property type="entry name" value="Ubl_AtNPL4_like"/>
    <property type="match status" value="1"/>
</dbReference>
<dbReference type="Gene3D" id="3.10.20.90">
    <property type="entry name" value="Phosphatidylinositol 3-kinase Catalytic Subunit, Chain A, domain 1"/>
    <property type="match status" value="1"/>
</dbReference>
<evidence type="ECO:0000256" key="6">
    <source>
        <dbReference type="ARBA" id="ARBA00023010"/>
    </source>
</evidence>
<evidence type="ECO:0000256" key="5">
    <source>
        <dbReference type="ARBA" id="ARBA00022816"/>
    </source>
</evidence>
<protein>
    <recommendedName>
        <fullName evidence="4">Nuclear protein localization protein 4</fullName>
    </recommendedName>
</protein>
<dbReference type="EMBL" id="KZ679006">
    <property type="protein sequence ID" value="PSS27790.1"/>
    <property type="molecule type" value="Genomic_DNA"/>
</dbReference>
<feature type="domain" description="MPN" evidence="9">
    <location>
        <begin position="263"/>
        <end position="400"/>
    </location>
</feature>
<evidence type="ECO:0000256" key="2">
    <source>
        <dbReference type="ARBA" id="ARBA00004556"/>
    </source>
</evidence>
<dbReference type="InParanoid" id="A0A2T3BEE2"/>
<reference evidence="10 11" key="1">
    <citation type="journal article" date="2018" name="New Phytol.">
        <title>Comparative genomics and transcriptomics depict ericoid mycorrhizal fungi as versatile saprotrophs and plant mutualists.</title>
        <authorList>
            <person name="Martino E."/>
            <person name="Morin E."/>
            <person name="Grelet G.A."/>
            <person name="Kuo A."/>
            <person name="Kohler A."/>
            <person name="Daghino S."/>
            <person name="Barry K.W."/>
            <person name="Cichocki N."/>
            <person name="Clum A."/>
            <person name="Dockter R.B."/>
            <person name="Hainaut M."/>
            <person name="Kuo R.C."/>
            <person name="LaButti K."/>
            <person name="Lindahl B.D."/>
            <person name="Lindquist E.A."/>
            <person name="Lipzen A."/>
            <person name="Khouja H.R."/>
            <person name="Magnuson J."/>
            <person name="Murat C."/>
            <person name="Ohm R.A."/>
            <person name="Singer S.W."/>
            <person name="Spatafora J.W."/>
            <person name="Wang M."/>
            <person name="Veneault-Fourrey C."/>
            <person name="Henrissat B."/>
            <person name="Grigoriev I.V."/>
            <person name="Martin F.M."/>
            <person name="Perotto S."/>
        </authorList>
    </citation>
    <scope>NUCLEOTIDE SEQUENCE [LARGE SCALE GENOMIC DNA]</scope>
    <source>
        <strain evidence="10 11">ATCC 22711</strain>
    </source>
</reference>
<dbReference type="GeneID" id="36569576"/>
<evidence type="ECO:0000256" key="7">
    <source>
        <dbReference type="ARBA" id="ARBA00024703"/>
    </source>
</evidence>
<dbReference type="GO" id="GO:0031965">
    <property type="term" value="C:nuclear membrane"/>
    <property type="evidence" value="ECO:0007669"/>
    <property type="project" value="UniProtKB-SubCell"/>
</dbReference>
<accession>A0A2T3BEE2</accession>
<dbReference type="GO" id="GO:0048471">
    <property type="term" value="C:perinuclear region of cytoplasm"/>
    <property type="evidence" value="ECO:0007669"/>
    <property type="project" value="UniProtKB-SubCell"/>
</dbReference>
<dbReference type="Pfam" id="PF05020">
    <property type="entry name" value="zf-NPL4"/>
    <property type="match status" value="1"/>
</dbReference>
<dbReference type="Gene3D" id="3.40.140.10">
    <property type="entry name" value="Cytidine Deaminase, domain 2"/>
    <property type="match status" value="1"/>
</dbReference>
<keyword evidence="5" id="KW-0509">mRNA transport</keyword>
<dbReference type="Proteomes" id="UP000241818">
    <property type="component" value="Unassembled WGS sequence"/>
</dbReference>
<dbReference type="OrthoDB" id="10251089at2759"/>
<keyword evidence="11" id="KW-1185">Reference proteome</keyword>
<evidence type="ECO:0000256" key="1">
    <source>
        <dbReference type="ARBA" id="ARBA00004335"/>
    </source>
</evidence>
<dbReference type="RefSeq" id="XP_024725315.1">
    <property type="nucleotide sequence ID" value="XM_024861495.1"/>
</dbReference>
<evidence type="ECO:0000256" key="3">
    <source>
        <dbReference type="ARBA" id="ARBA00011025"/>
    </source>
</evidence>
<comment type="function">
    <text evidence="7">Involved in the import of nuclear-targeted proteins into the nucleus and the export of poly(A) RNA out of the nucleus. Has a role in the endoplasmic reticulum-associated degradation (ERAD) pathway.</text>
</comment>
<dbReference type="InterPro" id="IPR016563">
    <property type="entry name" value="Npl4"/>
</dbReference>
<dbReference type="GO" id="GO:0051028">
    <property type="term" value="P:mRNA transport"/>
    <property type="evidence" value="ECO:0007669"/>
    <property type="project" value="UniProtKB-KW"/>
</dbReference>
<comment type="subcellular location">
    <subcellularLocation>
        <location evidence="2">Cytoplasm</location>
        <location evidence="2">Perinuclear region</location>
    </subcellularLocation>
    <subcellularLocation>
        <location evidence="1">Nucleus membrane</location>
        <topology evidence="1">Peripheral membrane protein</topology>
        <orientation evidence="1">Cytoplasmic side</orientation>
    </subcellularLocation>
</comment>
<name>A0A2T3BEE2_AMORE</name>
<dbReference type="PANTHER" id="PTHR12710">
    <property type="entry name" value="NUCLEAR PROTEIN LOCALIZATION 4"/>
    <property type="match status" value="1"/>
</dbReference>
<dbReference type="GO" id="GO:0015031">
    <property type="term" value="P:protein transport"/>
    <property type="evidence" value="ECO:0007669"/>
    <property type="project" value="UniProtKB-KW"/>
</dbReference>
<evidence type="ECO:0000256" key="8">
    <source>
        <dbReference type="SAM" id="MobiDB-lite"/>
    </source>
</evidence>
<dbReference type="GO" id="GO:0031625">
    <property type="term" value="F:ubiquitin protein ligase binding"/>
    <property type="evidence" value="ECO:0007669"/>
    <property type="project" value="TreeGrafter"/>
</dbReference>
<keyword evidence="5" id="KW-0813">Transport</keyword>